<proteinExistence type="predicted"/>
<evidence type="ECO:0000259" key="1">
    <source>
        <dbReference type="Pfam" id="PF00512"/>
    </source>
</evidence>
<dbReference type="PANTHER" id="PTHR12433:SF11">
    <property type="entry name" value="MEDIATOR OF RNA POLYMERASE II TRANSCRIPTION SUBUNIT 25"/>
    <property type="match status" value="1"/>
</dbReference>
<evidence type="ECO:0000313" key="2">
    <source>
        <dbReference type="EMBL" id="GFP85062.1"/>
    </source>
</evidence>
<name>A0A830BFT5_9LAMI</name>
<comment type="caution">
    <text evidence="2">The sequence shown here is derived from an EMBL/GenBank/DDBJ whole genome shotgun (WGS) entry which is preliminary data.</text>
</comment>
<protein>
    <submittedName>
        <fullName evidence="2">Histidine kinase 5</fullName>
    </submittedName>
</protein>
<sequence length="181" mass="20469">MAKLREEMVVQKAKETELNKTIHITEESMLAKQMLATMSHEIWSPLSGVMSMAEILSTTNLDKEQTQLLKTAIACEKIFIALSKLKCLALSMWKFISHTKTFDLQVKKIKELSEGYNIIGLSQEYKNASASATLATNWPPIVQIVRLISRDHMNKRQYAGKADFLVFLALNKHGFLGQLLV</sequence>
<dbReference type="OrthoDB" id="7690434at2759"/>
<reference evidence="2" key="1">
    <citation type="submission" date="2020-07" db="EMBL/GenBank/DDBJ databases">
        <title>Ethylene signaling mediates host invasion by parasitic plants.</title>
        <authorList>
            <person name="Yoshida S."/>
        </authorList>
    </citation>
    <scope>NUCLEOTIDE SEQUENCE</scope>
    <source>
        <strain evidence="2">Okayama</strain>
    </source>
</reference>
<keyword evidence="3" id="KW-1185">Reference proteome</keyword>
<dbReference type="GO" id="GO:0045944">
    <property type="term" value="P:positive regulation of transcription by RNA polymerase II"/>
    <property type="evidence" value="ECO:0007669"/>
    <property type="project" value="TreeGrafter"/>
</dbReference>
<evidence type="ECO:0000313" key="3">
    <source>
        <dbReference type="Proteomes" id="UP000653305"/>
    </source>
</evidence>
<dbReference type="GO" id="GO:0005667">
    <property type="term" value="C:transcription regulator complex"/>
    <property type="evidence" value="ECO:0007669"/>
    <property type="project" value="TreeGrafter"/>
</dbReference>
<dbReference type="GO" id="GO:0000155">
    <property type="term" value="F:phosphorelay sensor kinase activity"/>
    <property type="evidence" value="ECO:0007669"/>
    <property type="project" value="InterPro"/>
</dbReference>
<accession>A0A830BFT5</accession>
<dbReference type="InterPro" id="IPR003661">
    <property type="entry name" value="HisK_dim/P_dom"/>
</dbReference>
<keyword evidence="2" id="KW-0418">Kinase</keyword>
<dbReference type="InterPro" id="IPR036097">
    <property type="entry name" value="HisK_dim/P_sf"/>
</dbReference>
<dbReference type="SUPFAM" id="SSF47384">
    <property type="entry name" value="Homodimeric domain of signal transducing histidine kinase"/>
    <property type="match status" value="1"/>
</dbReference>
<gene>
    <name evidence="2" type="ORF">PHJA_000650000</name>
</gene>
<keyword evidence="2" id="KW-0808">Transferase</keyword>
<organism evidence="2 3">
    <name type="scientific">Phtheirospermum japonicum</name>
    <dbReference type="NCBI Taxonomy" id="374723"/>
    <lineage>
        <taxon>Eukaryota</taxon>
        <taxon>Viridiplantae</taxon>
        <taxon>Streptophyta</taxon>
        <taxon>Embryophyta</taxon>
        <taxon>Tracheophyta</taxon>
        <taxon>Spermatophyta</taxon>
        <taxon>Magnoliopsida</taxon>
        <taxon>eudicotyledons</taxon>
        <taxon>Gunneridae</taxon>
        <taxon>Pentapetalae</taxon>
        <taxon>asterids</taxon>
        <taxon>lamiids</taxon>
        <taxon>Lamiales</taxon>
        <taxon>Orobanchaceae</taxon>
        <taxon>Orobanchaceae incertae sedis</taxon>
        <taxon>Phtheirospermum</taxon>
    </lineage>
</organism>
<dbReference type="PANTHER" id="PTHR12433">
    <property type="entry name" value="MEDIATOR OF RNA POLYMERASE II TRANSCRIPTION SUBUNIT 25"/>
    <property type="match status" value="1"/>
</dbReference>
<dbReference type="AlphaFoldDB" id="A0A830BFT5"/>
<dbReference type="Pfam" id="PF00512">
    <property type="entry name" value="HisKA"/>
    <property type="match status" value="1"/>
</dbReference>
<feature type="domain" description="Signal transduction histidine kinase dimerisation/phosphoacceptor" evidence="1">
    <location>
        <begin position="32"/>
        <end position="76"/>
    </location>
</feature>
<dbReference type="CDD" id="cd00082">
    <property type="entry name" value="HisKA"/>
    <property type="match status" value="1"/>
</dbReference>
<dbReference type="Proteomes" id="UP000653305">
    <property type="component" value="Unassembled WGS sequence"/>
</dbReference>
<dbReference type="EMBL" id="BMAC01000098">
    <property type="protein sequence ID" value="GFP85062.1"/>
    <property type="molecule type" value="Genomic_DNA"/>
</dbReference>
<dbReference type="GO" id="GO:0016592">
    <property type="term" value="C:mediator complex"/>
    <property type="evidence" value="ECO:0007669"/>
    <property type="project" value="TreeGrafter"/>
</dbReference>
<dbReference type="Gene3D" id="1.10.287.130">
    <property type="match status" value="1"/>
</dbReference>